<dbReference type="Pfam" id="PF07007">
    <property type="entry name" value="LprI"/>
    <property type="match status" value="2"/>
</dbReference>
<evidence type="ECO:0000313" key="3">
    <source>
        <dbReference type="Proteomes" id="UP000019322"/>
    </source>
</evidence>
<organism evidence="2 3">
    <name type="scientific">Sulfurospirillum multivorans (strain DM 12446 / JCM 15788 / NBRC 109480)</name>
    <dbReference type="NCBI Taxonomy" id="1150621"/>
    <lineage>
        <taxon>Bacteria</taxon>
        <taxon>Pseudomonadati</taxon>
        <taxon>Campylobacterota</taxon>
        <taxon>Epsilonproteobacteria</taxon>
        <taxon>Campylobacterales</taxon>
        <taxon>Sulfurospirillaceae</taxon>
        <taxon>Sulfurospirillum</taxon>
    </lineage>
</organism>
<dbReference type="InterPro" id="IPR009739">
    <property type="entry name" value="LprI-like_N"/>
</dbReference>
<feature type="domain" description="Lysozyme inhibitor LprI-like N-terminal" evidence="1">
    <location>
        <begin position="114"/>
        <end position="201"/>
    </location>
</feature>
<evidence type="ECO:0000313" key="2">
    <source>
        <dbReference type="EMBL" id="AHJ11536.1"/>
    </source>
</evidence>
<dbReference type="Gene3D" id="1.20.1270.180">
    <property type="match status" value="1"/>
</dbReference>
<gene>
    <name evidence="2" type="ORF">SMUL_0254</name>
</gene>
<dbReference type="InterPro" id="IPR052755">
    <property type="entry name" value="Lysozyme_Inhibitor_LprI"/>
</dbReference>
<protein>
    <recommendedName>
        <fullName evidence="1">Lysozyme inhibitor LprI-like N-terminal domain-containing protein</fullName>
    </recommendedName>
</protein>
<dbReference type="PANTHER" id="PTHR37549">
    <property type="entry name" value="LIPOPROTEIN LPRI"/>
    <property type="match status" value="1"/>
</dbReference>
<reference evidence="2 3" key="1">
    <citation type="journal article" date="2014" name="Environ. Microbiol.">
        <title>Insights into organohalide respiration and the versatile catabolism of Sulfurospirillum multivorans gained from comparative genomics and physiological studies.</title>
        <authorList>
            <person name="Goris T."/>
            <person name="Schubert T."/>
            <person name="Gadkari J."/>
            <person name="Wubet T."/>
            <person name="Tarkka M."/>
            <person name="Buscot F."/>
            <person name="Adrian L."/>
            <person name="Diekert G."/>
        </authorList>
    </citation>
    <scope>NUCLEOTIDE SEQUENCE [LARGE SCALE GENOMIC DNA]</scope>
    <source>
        <strain evidence="3">DM 12446 / JCM 15788 / NBRC 109480</strain>
    </source>
</reference>
<dbReference type="KEGG" id="smul:SMUL_0254"/>
<dbReference type="RefSeq" id="WP_025343457.1">
    <property type="nucleotide sequence ID" value="NZ_CP007201.1"/>
</dbReference>
<feature type="domain" description="Lysozyme inhibitor LprI-like N-terminal" evidence="1">
    <location>
        <begin position="25"/>
        <end position="87"/>
    </location>
</feature>
<dbReference type="Proteomes" id="UP000019322">
    <property type="component" value="Chromosome"/>
</dbReference>
<dbReference type="AlphaFoldDB" id="A0AA86AJ80"/>
<sequence length="206" mass="24342">MRCSILIFILLVISSENMYSASFDCTNSKTTIENMICSDELLSEVDEQLNHEYQDILNNLEMEEAEQIKYKQIELERKKWLIKRDQCRNIECVYEAYIELACEGNRIGSYRGAGECFDLKLNTLERYLNAIEEEYVKKILVQSENPEYLKSVVEDERIKWKQYRNSYCELVGQVTGGTDGWKSVWTVDCKVEETNKRIDWLKNGWH</sequence>
<dbReference type="EMBL" id="CP007201">
    <property type="protein sequence ID" value="AHJ11536.1"/>
    <property type="molecule type" value="Genomic_DNA"/>
</dbReference>
<evidence type="ECO:0000259" key="1">
    <source>
        <dbReference type="Pfam" id="PF07007"/>
    </source>
</evidence>
<proteinExistence type="predicted"/>
<name>A0AA86AJ80_SULMK</name>
<accession>A0AA86AJ80</accession>
<dbReference type="PANTHER" id="PTHR37549:SF1">
    <property type="entry name" value="LIPOPROTEIN LPRI"/>
    <property type="match status" value="1"/>
</dbReference>
<dbReference type="GO" id="GO:0005576">
    <property type="term" value="C:extracellular region"/>
    <property type="evidence" value="ECO:0007669"/>
    <property type="project" value="TreeGrafter"/>
</dbReference>